<sequence length="91" mass="9797">MVKAIDGRTAAGVRLLTVVVEHAEASAMPSGRWLTEASEGRLMDVEGSVWFVVEDGLEVQRLRMLSCPCSCAELTVYQDGREISRTVGAAA</sequence>
<evidence type="ECO:0000313" key="2">
    <source>
        <dbReference type="Proteomes" id="UP000218944"/>
    </source>
</evidence>
<protein>
    <submittedName>
        <fullName evidence="1">Uncharacterized protein</fullName>
    </submittedName>
</protein>
<dbReference type="RefSeq" id="WP_095584842.1">
    <property type="nucleotide sequence ID" value="NZ_JAJQQQ010000021.1"/>
</dbReference>
<accession>A0A2A2CZH1</accession>
<evidence type="ECO:0000313" key="1">
    <source>
        <dbReference type="EMBL" id="PAU44559.1"/>
    </source>
</evidence>
<comment type="caution">
    <text evidence="1">The sequence shown here is derived from an EMBL/GenBank/DDBJ whole genome shotgun (WGS) entry which is preliminary data.</text>
</comment>
<keyword evidence="2" id="KW-1185">Reference proteome</keyword>
<dbReference type="EMBL" id="NSJV01000647">
    <property type="protein sequence ID" value="PAU44559.1"/>
    <property type="molecule type" value="Genomic_DNA"/>
</dbReference>
<proteinExistence type="predicted"/>
<organism evidence="1 2">
    <name type="scientific">Streptomyces albireticuli</name>
    <dbReference type="NCBI Taxonomy" id="1940"/>
    <lineage>
        <taxon>Bacteria</taxon>
        <taxon>Bacillati</taxon>
        <taxon>Actinomycetota</taxon>
        <taxon>Actinomycetes</taxon>
        <taxon>Kitasatosporales</taxon>
        <taxon>Streptomycetaceae</taxon>
        <taxon>Streptomyces</taxon>
    </lineage>
</organism>
<reference evidence="1 2" key="1">
    <citation type="submission" date="2017-08" db="EMBL/GenBank/DDBJ databases">
        <title>Genome sequence of Streptomyces albireticuli NRRL B-1670.</title>
        <authorList>
            <person name="Graham D.E."/>
            <person name="Mahan K.M."/>
            <person name="Klingeman D.M."/>
            <person name="Hettich R.L."/>
            <person name="Parry R.J."/>
            <person name="Spain J.C."/>
        </authorList>
    </citation>
    <scope>NUCLEOTIDE SEQUENCE [LARGE SCALE GENOMIC DNA]</scope>
    <source>
        <strain evidence="1 2">NRRL B-1670</strain>
    </source>
</reference>
<dbReference type="AlphaFoldDB" id="A0A2A2CZH1"/>
<name>A0A2A2CZH1_9ACTN</name>
<gene>
    <name evidence="1" type="ORF">CK936_34305</name>
</gene>
<dbReference type="Proteomes" id="UP000218944">
    <property type="component" value="Unassembled WGS sequence"/>
</dbReference>